<dbReference type="HAMAP" id="MF_00649">
    <property type="entry name" value="DNA_gyrase_inhibitor_YacG"/>
    <property type="match status" value="1"/>
</dbReference>
<accession>A0A3B0R2W0</accession>
<dbReference type="PANTHER" id="PTHR36150">
    <property type="entry name" value="DNA GYRASE INHIBITOR YACG"/>
    <property type="match status" value="1"/>
</dbReference>
<evidence type="ECO:0000256" key="2">
    <source>
        <dbReference type="ARBA" id="ARBA00022833"/>
    </source>
</evidence>
<proteinExistence type="inferred from homology"/>
<dbReference type="GO" id="GO:0006355">
    <property type="term" value="P:regulation of DNA-templated transcription"/>
    <property type="evidence" value="ECO:0007669"/>
    <property type="project" value="InterPro"/>
</dbReference>
<dbReference type="AlphaFoldDB" id="A0A3B0R2W0"/>
<reference evidence="3" key="1">
    <citation type="submission" date="2018-06" db="EMBL/GenBank/DDBJ databases">
        <authorList>
            <person name="Zhirakovskaya E."/>
        </authorList>
    </citation>
    <scope>NUCLEOTIDE SEQUENCE</scope>
</reference>
<name>A0A3B0R2W0_9ZZZZ</name>
<keyword evidence="1" id="KW-0479">Metal-binding</keyword>
<evidence type="ECO:0000256" key="1">
    <source>
        <dbReference type="ARBA" id="ARBA00022723"/>
    </source>
</evidence>
<gene>
    <name evidence="3" type="ORF">MNBD_ALPHA06-317</name>
</gene>
<dbReference type="PANTHER" id="PTHR36150:SF1">
    <property type="entry name" value="DNA GYRASE INHIBITOR YACG"/>
    <property type="match status" value="1"/>
</dbReference>
<protein>
    <recommendedName>
        <fullName evidence="4">DNA gyrase inhibitor YacG</fullName>
    </recommendedName>
</protein>
<sequence length="55" mass="6055">MKCVICKKPALAAHKPFCSDRCKQVDLGRWLKGVYAIPVADDDDGQPPLADIDNQ</sequence>
<organism evidence="3">
    <name type="scientific">hydrothermal vent metagenome</name>
    <dbReference type="NCBI Taxonomy" id="652676"/>
    <lineage>
        <taxon>unclassified sequences</taxon>
        <taxon>metagenomes</taxon>
        <taxon>ecological metagenomes</taxon>
    </lineage>
</organism>
<keyword evidence="2" id="KW-0862">Zinc</keyword>
<dbReference type="InterPro" id="IPR005584">
    <property type="entry name" value="DNA_gyrase_inhibitor_YacG"/>
</dbReference>
<dbReference type="SUPFAM" id="SSF57716">
    <property type="entry name" value="Glucocorticoid receptor-like (DNA-binding domain)"/>
    <property type="match status" value="1"/>
</dbReference>
<dbReference type="Pfam" id="PF03884">
    <property type="entry name" value="YacG"/>
    <property type="match status" value="1"/>
</dbReference>
<dbReference type="GO" id="GO:0008270">
    <property type="term" value="F:zinc ion binding"/>
    <property type="evidence" value="ECO:0007669"/>
    <property type="project" value="InterPro"/>
</dbReference>
<dbReference type="InterPro" id="IPR013088">
    <property type="entry name" value="Znf_NHR/GATA"/>
</dbReference>
<dbReference type="Gene3D" id="3.30.50.10">
    <property type="entry name" value="Erythroid Transcription Factor GATA-1, subunit A"/>
    <property type="match status" value="1"/>
</dbReference>
<evidence type="ECO:0008006" key="4">
    <source>
        <dbReference type="Google" id="ProtNLM"/>
    </source>
</evidence>
<dbReference type="EMBL" id="UOEE01000002">
    <property type="protein sequence ID" value="VAV86561.1"/>
    <property type="molecule type" value="Genomic_DNA"/>
</dbReference>
<evidence type="ECO:0000313" key="3">
    <source>
        <dbReference type="EMBL" id="VAV86561.1"/>
    </source>
</evidence>